<reference evidence="3 4" key="1">
    <citation type="submission" date="2024-02" db="EMBL/GenBank/DDBJ databases">
        <title>De novo assembly and annotation of 12 fungi associated with fruit tree decline syndrome in Ontario, Canada.</title>
        <authorList>
            <person name="Sulman M."/>
            <person name="Ellouze W."/>
            <person name="Ilyukhin E."/>
        </authorList>
    </citation>
    <scope>NUCLEOTIDE SEQUENCE [LARGE SCALE GENOMIC DNA]</scope>
    <source>
        <strain evidence="3 4">M1-105</strain>
    </source>
</reference>
<protein>
    <recommendedName>
        <fullName evidence="2">Utp8 beta-propeller domain-containing protein</fullName>
    </recommendedName>
</protein>
<dbReference type="EMBL" id="JAJVDC020000030">
    <property type="protein sequence ID" value="KAL1632418.1"/>
    <property type="molecule type" value="Genomic_DNA"/>
</dbReference>
<name>A0ABR3SZC7_9PEZI</name>
<evidence type="ECO:0000313" key="4">
    <source>
        <dbReference type="Proteomes" id="UP001521116"/>
    </source>
</evidence>
<evidence type="ECO:0000313" key="3">
    <source>
        <dbReference type="EMBL" id="KAL1632418.1"/>
    </source>
</evidence>
<feature type="domain" description="Utp8 beta-propeller" evidence="2">
    <location>
        <begin position="7"/>
        <end position="214"/>
    </location>
</feature>
<proteinExistence type="predicted"/>
<dbReference type="InterPro" id="IPR018843">
    <property type="entry name" value="Utp8_b-prop"/>
</dbReference>
<dbReference type="Proteomes" id="UP001521116">
    <property type="component" value="Unassembled WGS sequence"/>
</dbReference>
<accession>A0ABR3SZC7</accession>
<feature type="compositionally biased region" description="Basic and acidic residues" evidence="1">
    <location>
        <begin position="541"/>
        <end position="550"/>
    </location>
</feature>
<feature type="compositionally biased region" description="Low complexity" evidence="1">
    <location>
        <begin position="959"/>
        <end position="996"/>
    </location>
</feature>
<dbReference type="Pfam" id="PF10395">
    <property type="entry name" value="Utp8_b_propeller"/>
    <property type="match status" value="1"/>
</dbReference>
<feature type="region of interest" description="Disordered" evidence="1">
    <location>
        <begin position="522"/>
        <end position="558"/>
    </location>
</feature>
<feature type="region of interest" description="Disordered" evidence="1">
    <location>
        <begin position="704"/>
        <end position="724"/>
    </location>
</feature>
<keyword evidence="4" id="KW-1185">Reference proteome</keyword>
<evidence type="ECO:0000259" key="2">
    <source>
        <dbReference type="Pfam" id="PF10395"/>
    </source>
</evidence>
<evidence type="ECO:0000256" key="1">
    <source>
        <dbReference type="SAM" id="MobiDB-lite"/>
    </source>
</evidence>
<organism evidence="3 4">
    <name type="scientific">Neofusicoccum ribis</name>
    <dbReference type="NCBI Taxonomy" id="45134"/>
    <lineage>
        <taxon>Eukaryota</taxon>
        <taxon>Fungi</taxon>
        <taxon>Dikarya</taxon>
        <taxon>Ascomycota</taxon>
        <taxon>Pezizomycotina</taxon>
        <taxon>Dothideomycetes</taxon>
        <taxon>Dothideomycetes incertae sedis</taxon>
        <taxon>Botryosphaeriales</taxon>
        <taxon>Botryosphaeriaceae</taxon>
        <taxon>Neofusicoccum</taxon>
    </lineage>
</organism>
<sequence>MSSGKELETPHTLASLPKPIDSVNGRTLASAVYSLSAARKRKRSELAVSVDGDGISIFDVQAPRLITSYALPPQSSFTAPPFSVYLKATKQRLAKRFTYATVKESSGSSRHQILCFAEEMHTQPTGNPEKTSYTIPASASHVFSIDTLPLKPTDGSSEDTHDVVVLFENGQLDCLSADLQHVKWSTNVLSSQSATKVEFSTYTDAATARRGLFKSREDAIAALDPATEGQSETLSTTALLCLVTRPTDEKSFRTKGRSLHVCAVRPKDMGGITINKPTVQDLLTLRIPSSTIDSRADSHPSYSLHASSGLLYQLISGSVVTYDFSTTIPQLRSELTVPGTPLQNFVRVSSSLLMAASPISCGLYDVKYNSVQAILPLASEKSEGTQGKKRKQTIALDAKTPLTLLHYVADLGLVVGLANDELIGLQVGSEVSSSKRSRVRGGLLIDAIGKGVGRKPANLDTPSTGSYPLGVCLLNPADKSNKEWHRTRKELDELIKAENLKSFEEVFAREVHIELKAKPADQPAAIEDKANGTNDVDMADEESKGQERRTNGAVEDDDDQALPEWDFPAIPWDINLQTKRHKAVYLLSKVFAFSSVPREIIAHDLPSTPLRIRFFPPNAFQWLIWTGFLTTDMIRQAMRREATGLQPITASDVIASILNFDPGMQLLCDVLRGHPGLDVDLVVQAIKALVKSLETESFPEIKGHLTNRPDQIEDTSSRDEESADKEFDIEADAAAWALARAESFVDSGILVRSHSLLEALTKLHTFPSSLVSQTLRKSLTHKEIIFLINILRLELHEGGWINTYLQDGPHDSAEFGDPSDRAIAIIADLLGCALDAIGAAGWLTSGNDAKADTIQALRMEVSAALEGIHEAAFMKGLLNDFLRFGWKRKTVPRPVSNKHLKAKGKPLTLQATEAAEARILPLGFKVEGRVEDTKTTLSGETKQLSKRDMGRRINYSQCQPGSASTSAPATTSPTGTTPTTTTSLNNSTATATATGPGTTLQTPYLWIRAVEDPNFHKYLQSDPLYSPGTAVIANYTSAGQFAIQDGQLVQLVSAAGAAAQLLYAHVSGTASATYGTDRALAVTFAETAGTYGTFAWQGDALTWTAANVTRPNLSAWFVCEGQALFVNLGNYLYETPDGCADETVSGSSLLSLSLEERWRSAGWGVLTCAADSLLQRFGGE</sequence>
<comment type="caution">
    <text evidence="3">The sequence shown here is derived from an EMBL/GenBank/DDBJ whole genome shotgun (WGS) entry which is preliminary data.</text>
</comment>
<feature type="compositionally biased region" description="Basic and acidic residues" evidence="1">
    <location>
        <begin position="715"/>
        <end position="724"/>
    </location>
</feature>
<feature type="region of interest" description="Disordered" evidence="1">
    <location>
        <begin position="936"/>
        <end position="996"/>
    </location>
</feature>
<gene>
    <name evidence="3" type="ORF">SLS56_003660</name>
</gene>